<name>A0AAD8L7T7_TARER</name>
<dbReference type="Proteomes" id="UP001229421">
    <property type="component" value="Unassembled WGS sequence"/>
</dbReference>
<keyword evidence="3" id="KW-1185">Reference proteome</keyword>
<comment type="caution">
    <text evidence="2">The sequence shown here is derived from an EMBL/GenBank/DDBJ whole genome shotgun (WGS) entry which is preliminary data.</text>
</comment>
<feature type="compositionally biased region" description="Polar residues" evidence="1">
    <location>
        <begin position="27"/>
        <end position="40"/>
    </location>
</feature>
<dbReference type="EMBL" id="JAUHHV010000001">
    <property type="protein sequence ID" value="KAK1434276.1"/>
    <property type="molecule type" value="Genomic_DNA"/>
</dbReference>
<proteinExistence type="predicted"/>
<organism evidence="2 3">
    <name type="scientific">Tagetes erecta</name>
    <name type="common">African marigold</name>
    <dbReference type="NCBI Taxonomy" id="13708"/>
    <lineage>
        <taxon>Eukaryota</taxon>
        <taxon>Viridiplantae</taxon>
        <taxon>Streptophyta</taxon>
        <taxon>Embryophyta</taxon>
        <taxon>Tracheophyta</taxon>
        <taxon>Spermatophyta</taxon>
        <taxon>Magnoliopsida</taxon>
        <taxon>eudicotyledons</taxon>
        <taxon>Gunneridae</taxon>
        <taxon>Pentapetalae</taxon>
        <taxon>asterids</taxon>
        <taxon>campanulids</taxon>
        <taxon>Asterales</taxon>
        <taxon>Asteraceae</taxon>
        <taxon>Asteroideae</taxon>
        <taxon>Heliantheae alliance</taxon>
        <taxon>Tageteae</taxon>
        <taxon>Tagetes</taxon>
    </lineage>
</organism>
<accession>A0AAD8L7T7</accession>
<evidence type="ECO:0000313" key="3">
    <source>
        <dbReference type="Proteomes" id="UP001229421"/>
    </source>
</evidence>
<sequence>MVKQMVSERGNKNKTRLGFTNEPMPESITNTLPENFNTNDHSPENKARLKEFLKKKSDSERQANESEVEVFVKTDQAKIQNGHLVKINSYHPRNRIVGP</sequence>
<feature type="region of interest" description="Disordered" evidence="1">
    <location>
        <begin position="1"/>
        <end position="44"/>
    </location>
</feature>
<protein>
    <submittedName>
        <fullName evidence="2">Uncharacterized protein</fullName>
    </submittedName>
</protein>
<gene>
    <name evidence="2" type="ORF">QVD17_00012</name>
</gene>
<dbReference type="AlphaFoldDB" id="A0AAD8L7T7"/>
<evidence type="ECO:0000313" key="2">
    <source>
        <dbReference type="EMBL" id="KAK1434276.1"/>
    </source>
</evidence>
<reference evidence="2" key="1">
    <citation type="journal article" date="2023" name="bioRxiv">
        <title>Improved chromosome-level genome assembly for marigold (Tagetes erecta).</title>
        <authorList>
            <person name="Jiang F."/>
            <person name="Yuan L."/>
            <person name="Wang S."/>
            <person name="Wang H."/>
            <person name="Xu D."/>
            <person name="Wang A."/>
            <person name="Fan W."/>
        </authorList>
    </citation>
    <scope>NUCLEOTIDE SEQUENCE</scope>
    <source>
        <strain evidence="2">WSJ</strain>
        <tissue evidence="2">Leaf</tissue>
    </source>
</reference>
<evidence type="ECO:0000256" key="1">
    <source>
        <dbReference type="SAM" id="MobiDB-lite"/>
    </source>
</evidence>